<sequence length="142" mass="15939">MEAKKTDRRVQDLAFEAGEDFSAGVMRRVVVDAVLEDDQLGALVDVAVRAEAAADLRELRAGDDAPGLAELWNAWQTVDGLVGVRLEETVADACRRVLEDAGEWVREGHWTRAEAREGRFEAREWLQRHPEQLDADSVEARR</sequence>
<dbReference type="Proteomes" id="UP000614609">
    <property type="component" value="Unassembled WGS sequence"/>
</dbReference>
<evidence type="ECO:0000313" key="2">
    <source>
        <dbReference type="EMBL" id="MBP1953602.1"/>
    </source>
</evidence>
<evidence type="ECO:0000313" key="1">
    <source>
        <dbReference type="EMBL" id="GGM64027.1"/>
    </source>
</evidence>
<comment type="caution">
    <text evidence="1">The sequence shown here is derived from an EMBL/GenBank/DDBJ whole genome shotgun (WGS) entry which is preliminary data.</text>
</comment>
<dbReference type="EMBL" id="JAGGKO010000001">
    <property type="protein sequence ID" value="MBP1953602.1"/>
    <property type="molecule type" value="Genomic_DNA"/>
</dbReference>
<accession>A0A830FXZ7</accession>
<protein>
    <submittedName>
        <fullName evidence="1">Uncharacterized protein</fullName>
    </submittedName>
</protein>
<keyword evidence="3" id="KW-1185">Reference proteome</keyword>
<name>A0A830FXZ7_9EURY</name>
<evidence type="ECO:0000313" key="3">
    <source>
        <dbReference type="Proteomes" id="UP000614609"/>
    </source>
</evidence>
<dbReference type="AlphaFoldDB" id="A0A830FXZ7"/>
<reference evidence="1" key="1">
    <citation type="journal article" date="2014" name="Int. J. Syst. Evol. Microbiol.">
        <title>Complete genome sequence of Corynebacterium casei LMG S-19264T (=DSM 44701T), isolated from a smear-ripened cheese.</title>
        <authorList>
            <consortium name="US DOE Joint Genome Institute (JGI-PGF)"/>
            <person name="Walter F."/>
            <person name="Albersmeier A."/>
            <person name="Kalinowski J."/>
            <person name="Ruckert C."/>
        </authorList>
    </citation>
    <scope>NUCLEOTIDE SEQUENCE</scope>
    <source>
        <strain evidence="1">JCM 16108</strain>
    </source>
</reference>
<reference evidence="1" key="2">
    <citation type="submission" date="2020-09" db="EMBL/GenBank/DDBJ databases">
        <authorList>
            <person name="Sun Q."/>
            <person name="Ohkuma M."/>
        </authorList>
    </citation>
    <scope>NUCLEOTIDE SEQUENCE</scope>
    <source>
        <strain evidence="1">JCM 16108</strain>
    </source>
</reference>
<dbReference type="Proteomes" id="UP000765891">
    <property type="component" value="Unassembled WGS sequence"/>
</dbReference>
<gene>
    <name evidence="1" type="ORF">GCM10009017_12610</name>
    <name evidence="2" type="ORF">J2752_000483</name>
</gene>
<reference evidence="2" key="3">
    <citation type="submission" date="2021-03" db="EMBL/GenBank/DDBJ databases">
        <title>Genomic Encyclopedia of Type Strains, Phase IV (KMG-IV): sequencing the most valuable type-strain genomes for metagenomic binning, comparative biology and taxonomic classification.</title>
        <authorList>
            <person name="Goeker M."/>
        </authorList>
    </citation>
    <scope>NUCLEOTIDE SEQUENCE</scope>
    <source>
        <strain evidence="2">DSM 22443</strain>
    </source>
</reference>
<organism evidence="1 3">
    <name type="scientific">Halarchaeum rubridurum</name>
    <dbReference type="NCBI Taxonomy" id="489911"/>
    <lineage>
        <taxon>Archaea</taxon>
        <taxon>Methanobacteriati</taxon>
        <taxon>Methanobacteriota</taxon>
        <taxon>Stenosarchaea group</taxon>
        <taxon>Halobacteria</taxon>
        <taxon>Halobacteriales</taxon>
        <taxon>Halobacteriaceae</taxon>
    </lineage>
</organism>
<dbReference type="EMBL" id="BMOO01000003">
    <property type="protein sequence ID" value="GGM64027.1"/>
    <property type="molecule type" value="Genomic_DNA"/>
</dbReference>
<proteinExistence type="predicted"/>
<dbReference type="RefSeq" id="WP_188871041.1">
    <property type="nucleotide sequence ID" value="NZ_BMOO01000003.1"/>
</dbReference>